<sequence>MATKHRTKSDNEWMAAITELGCIACLVQGTPGTPAEIHHIRAGQGRGQRSDHQKSLALCPAHHRGTHHPDIASIHMAKRAFIEQFGTEEELYERTRQELGLTD</sequence>
<name>A0A248SKV1_9CAUD</name>
<protein>
    <submittedName>
        <fullName evidence="1">Uncharacterized protein</fullName>
    </submittedName>
</protein>
<dbReference type="Proteomes" id="UP000224252">
    <property type="component" value="Segment"/>
</dbReference>
<organism evidence="1 2">
    <name type="scientific">Klebsiella phage SopranoGao</name>
    <dbReference type="NCBI Taxonomy" id="2026944"/>
    <lineage>
        <taxon>Viruses</taxon>
        <taxon>Duplodnaviria</taxon>
        <taxon>Heunggongvirae</taxon>
        <taxon>Uroviricota</taxon>
        <taxon>Caudoviricetes</taxon>
        <taxon>Lastavirus</taxon>
        <taxon>Lastavirus sopranogao</taxon>
    </lineage>
</organism>
<evidence type="ECO:0000313" key="1">
    <source>
        <dbReference type="EMBL" id="ASV45074.1"/>
    </source>
</evidence>
<keyword evidence="2" id="KW-1185">Reference proteome</keyword>
<dbReference type="Pfam" id="PF16786">
    <property type="entry name" value="RecA_dep_nuc"/>
    <property type="match status" value="1"/>
</dbReference>
<accession>A0A248SKV1</accession>
<proteinExistence type="predicted"/>
<gene>
    <name evidence="1" type="ORF">SopranoGao_51</name>
</gene>
<dbReference type="EMBL" id="MF612073">
    <property type="protein sequence ID" value="ASV45074.1"/>
    <property type="molecule type" value="Genomic_DNA"/>
</dbReference>
<evidence type="ECO:0000313" key="2">
    <source>
        <dbReference type="Proteomes" id="UP000224252"/>
    </source>
</evidence>
<dbReference type="Gene3D" id="3.30.40.190">
    <property type="match status" value="1"/>
</dbReference>
<reference evidence="1 2" key="1">
    <citation type="submission" date="2017-08" db="EMBL/GenBank/DDBJ databases">
        <authorList>
            <person name="de Groot N.N."/>
        </authorList>
    </citation>
    <scope>NUCLEOTIDE SEQUENCE [LARGE SCALE GENOMIC DNA]</scope>
</reference>
<dbReference type="InterPro" id="IPR031875">
    <property type="entry name" value="RecA_dep_nuc"/>
</dbReference>